<sequence length="494" mass="53276">MAYAAHLAQARYVLEALAPRSYEPGGQRPGGWSRRAELLPDARAALDWAYSDARGAELRPPLAAACARLFVELNLLEECRVWAGRAIDALGDGLSYHAAKVELLWAFGHAAMFTERNSQQCEAALRGGLELAQAVGDSQNQFRLLSRLHALYRRTGERKRLLEVARLADTVAAVIGDPAAVARAQTYLGVAYHLTGNQRLAREKLEAGEAGDAAMPDLPIDHFAYPRGTQIMSCTNLWLLGLPDQAVEVANSLTKIGSNPDLAMYCAGLCFAARVYRWTGDLCSLEEAADRLADYSRQHGLGPFFTAATALKGELCIARGAVDQGVELLQPALPRMLADRLELYSGSATIALVEGMAAQGRPAEALSAIQARIEAVAAQGDSWEMPELLRVRGELSGRGGDRLGAEQDFCAAMELAERQSAISWKLRAATSRVRLAGRASAQALSDLSNTLARFTEGSDTADLRAARQLLQTCLRPCRGNLHAHYCAGVGCRTC</sequence>
<name>A0A4Y9LMN9_9BRAD</name>
<dbReference type="Gene3D" id="1.25.40.10">
    <property type="entry name" value="Tetratricopeptide repeat domain"/>
    <property type="match status" value="1"/>
</dbReference>
<organism evidence="1 2">
    <name type="scientific">Bradyrhizobium niftali</name>
    <dbReference type="NCBI Taxonomy" id="2560055"/>
    <lineage>
        <taxon>Bacteria</taxon>
        <taxon>Pseudomonadati</taxon>
        <taxon>Pseudomonadota</taxon>
        <taxon>Alphaproteobacteria</taxon>
        <taxon>Hyphomicrobiales</taxon>
        <taxon>Nitrobacteraceae</taxon>
        <taxon>Bradyrhizobium</taxon>
    </lineage>
</organism>
<dbReference type="PANTHER" id="PTHR47691:SF3">
    <property type="entry name" value="HTH-TYPE TRANSCRIPTIONAL REGULATOR RV0890C-RELATED"/>
    <property type="match status" value="1"/>
</dbReference>
<keyword evidence="2" id="KW-1185">Reference proteome</keyword>
<evidence type="ECO:0000313" key="1">
    <source>
        <dbReference type="EMBL" id="TFV43724.1"/>
    </source>
</evidence>
<dbReference type="PANTHER" id="PTHR47691">
    <property type="entry name" value="REGULATOR-RELATED"/>
    <property type="match status" value="1"/>
</dbReference>
<comment type="caution">
    <text evidence="1">The sequence shown here is derived from an EMBL/GenBank/DDBJ whole genome shotgun (WGS) entry which is preliminary data.</text>
</comment>
<dbReference type="InterPro" id="IPR011990">
    <property type="entry name" value="TPR-like_helical_dom_sf"/>
</dbReference>
<dbReference type="EMBL" id="SPQT01000022">
    <property type="protein sequence ID" value="TFV43724.1"/>
    <property type="molecule type" value="Genomic_DNA"/>
</dbReference>
<evidence type="ECO:0008006" key="3">
    <source>
        <dbReference type="Google" id="ProtNLM"/>
    </source>
</evidence>
<proteinExistence type="predicted"/>
<accession>A0A4Y9LMN9</accession>
<dbReference type="RefSeq" id="WP_135177455.1">
    <property type="nucleotide sequence ID" value="NZ_SPQT01000022.1"/>
</dbReference>
<protein>
    <recommendedName>
        <fullName evidence="3">MalT-like TPR region domain-containing protein</fullName>
    </recommendedName>
</protein>
<dbReference type="AlphaFoldDB" id="A0A4Y9LMN9"/>
<dbReference type="Proteomes" id="UP000297966">
    <property type="component" value="Unassembled WGS sequence"/>
</dbReference>
<dbReference type="OrthoDB" id="4473689at2"/>
<reference evidence="1 2" key="1">
    <citation type="submission" date="2019-03" db="EMBL/GenBank/DDBJ databases">
        <title>Bradyrhizobium diversity isolated from nodules of Chamaecrista fasciculata.</title>
        <authorList>
            <person name="Klepa M.S."/>
            <person name="Urquiaga M.O."/>
            <person name="Hungria M."/>
            <person name="Delamuta J.R."/>
        </authorList>
    </citation>
    <scope>NUCLEOTIDE SEQUENCE [LARGE SCALE GENOMIC DNA]</scope>
    <source>
        <strain evidence="1 2">CNPSo 3448</strain>
    </source>
</reference>
<evidence type="ECO:0000313" key="2">
    <source>
        <dbReference type="Proteomes" id="UP000297966"/>
    </source>
</evidence>
<gene>
    <name evidence="1" type="ORF">E4K65_31640</name>
</gene>